<proteinExistence type="predicted"/>
<evidence type="ECO:0000313" key="2">
    <source>
        <dbReference type="Proteomes" id="UP000029443"/>
    </source>
</evidence>
<keyword evidence="2" id="KW-1185">Reference proteome</keyword>
<gene>
    <name evidence="1" type="ORF">T9A_02692</name>
</gene>
<dbReference type="RefSeq" id="WP_035249423.1">
    <property type="nucleotide sequence ID" value="NZ_ARXU01000012.1"/>
</dbReference>
<accession>A0ABR4WA60</accession>
<evidence type="ECO:0000313" key="1">
    <source>
        <dbReference type="EMBL" id="KGD60299.1"/>
    </source>
</evidence>
<dbReference type="Proteomes" id="UP000029443">
    <property type="component" value="Unassembled WGS sequence"/>
</dbReference>
<reference evidence="1 2" key="1">
    <citation type="submission" date="2012-09" db="EMBL/GenBank/DDBJ databases">
        <title>Genome Sequence of alkane-degrading Bacterium Alcanivorax jadensis T9.</title>
        <authorList>
            <person name="Lai Q."/>
            <person name="Shao Z."/>
        </authorList>
    </citation>
    <scope>NUCLEOTIDE SEQUENCE [LARGE SCALE GENOMIC DNA]</scope>
    <source>
        <strain evidence="1 2">T9</strain>
    </source>
</reference>
<sequence length="71" mass="8030">MLLKYLNQLEQAVKAAAEHPDTDSMNRCADCVATLDAYLDAQMEPVQRRGRELMDGLIPSDLQSRVCQRVH</sequence>
<comment type="caution">
    <text evidence="1">The sequence shown here is derived from an EMBL/GenBank/DDBJ whole genome shotgun (WGS) entry which is preliminary data.</text>
</comment>
<name>A0ABR4WA60_9GAMM</name>
<dbReference type="EMBL" id="ARXU01000012">
    <property type="protein sequence ID" value="KGD60299.1"/>
    <property type="molecule type" value="Genomic_DNA"/>
</dbReference>
<protein>
    <submittedName>
        <fullName evidence="1">Uncharacterized protein</fullName>
    </submittedName>
</protein>
<organism evidence="1 2">
    <name type="scientific">Alcanivorax jadensis T9</name>
    <dbReference type="NCBI Taxonomy" id="1177181"/>
    <lineage>
        <taxon>Bacteria</taxon>
        <taxon>Pseudomonadati</taxon>
        <taxon>Pseudomonadota</taxon>
        <taxon>Gammaproteobacteria</taxon>
        <taxon>Oceanospirillales</taxon>
        <taxon>Alcanivoracaceae</taxon>
        <taxon>Alcanivorax</taxon>
    </lineage>
</organism>